<evidence type="ECO:0000256" key="11">
    <source>
        <dbReference type="ARBA" id="ARBA00030962"/>
    </source>
</evidence>
<accession>A0A7S7MAM6</accession>
<evidence type="ECO:0000256" key="7">
    <source>
        <dbReference type="ARBA" id="ARBA00022683"/>
    </source>
</evidence>
<dbReference type="CDD" id="cd05567">
    <property type="entry name" value="PTS_IIB_mannitol"/>
    <property type="match status" value="1"/>
</dbReference>
<evidence type="ECO:0000256" key="3">
    <source>
        <dbReference type="ARBA" id="ARBA00022448"/>
    </source>
</evidence>
<organism evidence="15 16">
    <name type="scientific">Thermophilibacter immobilis</name>
    <dbReference type="NCBI Taxonomy" id="2779519"/>
    <lineage>
        <taxon>Bacteria</taxon>
        <taxon>Bacillati</taxon>
        <taxon>Actinomycetota</taxon>
        <taxon>Coriobacteriia</taxon>
        <taxon>Coriobacteriales</taxon>
        <taxon>Atopobiaceae</taxon>
        <taxon>Thermophilibacter</taxon>
    </lineage>
</organism>
<evidence type="ECO:0000259" key="13">
    <source>
        <dbReference type="PROSITE" id="PS51094"/>
    </source>
</evidence>
<keyword evidence="6" id="KW-0808">Transferase</keyword>
<dbReference type="PROSITE" id="PS51099">
    <property type="entry name" value="PTS_EIIB_TYPE_2"/>
    <property type="match status" value="1"/>
</dbReference>
<keyword evidence="5 15" id="KW-0762">Sugar transport</keyword>
<dbReference type="GO" id="GO:0016301">
    <property type="term" value="F:kinase activity"/>
    <property type="evidence" value="ECO:0007669"/>
    <property type="project" value="UniProtKB-KW"/>
</dbReference>
<feature type="domain" description="PTS EIIB type-2" evidence="14">
    <location>
        <begin position="194"/>
        <end position="289"/>
    </location>
</feature>
<evidence type="ECO:0000256" key="1">
    <source>
        <dbReference type="ARBA" id="ARBA00002434"/>
    </source>
</evidence>
<dbReference type="AlphaFoldDB" id="A0A7S7MAM6"/>
<dbReference type="InterPro" id="IPR029503">
    <property type="entry name" value="PTS_EIIB_mannitol"/>
</dbReference>
<dbReference type="EMBL" id="CP063767">
    <property type="protein sequence ID" value="QOY60923.1"/>
    <property type="molecule type" value="Genomic_DNA"/>
</dbReference>
<keyword evidence="12" id="KW-0812">Transmembrane</keyword>
<gene>
    <name evidence="15" type="ORF">INP52_01540</name>
</gene>
<keyword evidence="7" id="KW-0598">Phosphotransferase system</keyword>
<keyword evidence="12" id="KW-0472">Membrane</keyword>
<dbReference type="PROSITE" id="PS00372">
    <property type="entry name" value="PTS_EIIA_TYPE_2_HIS"/>
    <property type="match status" value="1"/>
</dbReference>
<dbReference type="Pfam" id="PF02302">
    <property type="entry name" value="PTS_IIB"/>
    <property type="match status" value="1"/>
</dbReference>
<dbReference type="GO" id="GO:0005886">
    <property type="term" value="C:plasma membrane"/>
    <property type="evidence" value="ECO:0007669"/>
    <property type="project" value="TreeGrafter"/>
</dbReference>
<dbReference type="KEGG" id="tio:INP52_01540"/>
<keyword evidence="12" id="KW-1133">Transmembrane helix</keyword>
<dbReference type="CDD" id="cd00211">
    <property type="entry name" value="PTS_IIA_fru"/>
    <property type="match status" value="1"/>
</dbReference>
<dbReference type="PANTHER" id="PTHR30181">
    <property type="entry name" value="MANNITOL PERMEASE IIC COMPONENT"/>
    <property type="match status" value="1"/>
</dbReference>
<dbReference type="GO" id="GO:0090563">
    <property type="term" value="F:protein-phosphocysteine-sugar phosphotransferase activity"/>
    <property type="evidence" value="ECO:0007669"/>
    <property type="project" value="TreeGrafter"/>
</dbReference>
<keyword evidence="8" id="KW-0418">Kinase</keyword>
<feature type="transmembrane region" description="Helical" evidence="12">
    <location>
        <begin position="40"/>
        <end position="61"/>
    </location>
</feature>
<keyword evidence="3" id="KW-0813">Transport</keyword>
<dbReference type="SUPFAM" id="SSF55804">
    <property type="entry name" value="Phoshotransferase/anion transport protein"/>
    <property type="match status" value="1"/>
</dbReference>
<evidence type="ECO:0000256" key="8">
    <source>
        <dbReference type="ARBA" id="ARBA00022777"/>
    </source>
</evidence>
<evidence type="ECO:0000256" key="6">
    <source>
        <dbReference type="ARBA" id="ARBA00022679"/>
    </source>
</evidence>
<dbReference type="InterPro" id="IPR013011">
    <property type="entry name" value="PTS_EIIB_2"/>
</dbReference>
<feature type="transmembrane region" description="Helical" evidence="12">
    <location>
        <begin position="141"/>
        <end position="162"/>
    </location>
</feature>
<dbReference type="Proteomes" id="UP000593735">
    <property type="component" value="Chromosome"/>
</dbReference>
<evidence type="ECO:0000256" key="5">
    <source>
        <dbReference type="ARBA" id="ARBA00022597"/>
    </source>
</evidence>
<dbReference type="Gene3D" id="3.40.930.10">
    <property type="entry name" value="Mannitol-specific EII, Chain A"/>
    <property type="match status" value="1"/>
</dbReference>
<name>A0A7S7MAM6_9ACTN</name>
<evidence type="ECO:0000256" key="12">
    <source>
        <dbReference type="SAM" id="Phobius"/>
    </source>
</evidence>
<evidence type="ECO:0000313" key="16">
    <source>
        <dbReference type="Proteomes" id="UP000593735"/>
    </source>
</evidence>
<keyword evidence="16" id="KW-1185">Reference proteome</keyword>
<evidence type="ECO:0000259" key="14">
    <source>
        <dbReference type="PROSITE" id="PS51099"/>
    </source>
</evidence>
<protein>
    <recommendedName>
        <fullName evidence="2">Mannitol-specific phosphotransferase enzyme IIA component</fullName>
    </recommendedName>
    <alternativeName>
        <fullName evidence="10">EIIA</fullName>
    </alternativeName>
    <alternativeName>
        <fullName evidence="11">EIII</fullName>
    </alternativeName>
    <alternativeName>
        <fullName evidence="9">PTS system mannitol-specific EIIA component</fullName>
    </alternativeName>
</protein>
<evidence type="ECO:0000256" key="10">
    <source>
        <dbReference type="ARBA" id="ARBA00030956"/>
    </source>
</evidence>
<dbReference type="Pfam" id="PF00359">
    <property type="entry name" value="PTS_EIIA_2"/>
    <property type="match status" value="1"/>
</dbReference>
<evidence type="ECO:0000256" key="9">
    <source>
        <dbReference type="ARBA" id="ARBA00029908"/>
    </source>
</evidence>
<dbReference type="GO" id="GO:0022872">
    <property type="term" value="F:protein-N(PI)-phosphohistidine-mannitol phosphotransferase system transmembrane transporter activity"/>
    <property type="evidence" value="ECO:0007669"/>
    <property type="project" value="InterPro"/>
</dbReference>
<dbReference type="InterPro" id="IPR016152">
    <property type="entry name" value="PTrfase/Anion_transptr"/>
</dbReference>
<keyword evidence="4" id="KW-0597">Phosphoprotein</keyword>
<feature type="domain" description="PTS EIIA type-2" evidence="13">
    <location>
        <begin position="311"/>
        <end position="448"/>
    </location>
</feature>
<feature type="transmembrane region" description="Helical" evidence="12">
    <location>
        <begin position="73"/>
        <end position="92"/>
    </location>
</feature>
<sequence length="448" mass="47159">MPLLAVFIEPAKVLFLNNAINHGIFSPIGMQQVEEAGRSIMYMLEANPGPGLGVLLAYALFCKDDSTRQSAPGAIIIHFFGGIHEIYFPYVLMNPKVIIAPIVGNACAILWFSLTGCGLVAPASPGSIISFIAMCPADKIVFTLIGVAIAAGVSFVIAMPIVRTADVKIEGTDEAGFELPRTTVDPTAVLAGVSTVVFACDAGMGSSAMGATRFGKRIQQLRPDITVVHSSVDEVPSNADVVVCQKALAERARQSSPANAQIVVINNFMKDPALDALESQLTVNVAEQPAAKAATEAASAAIATDVKVADKVMVPEGVRLGLTGTDREEAVRACGQVLVEQGCVDEEYVEAMVERDREVSVYIGNGVAIPHGTNEAKRHIKRTGVVALQYPNGIKFADGTAYVLFGIAGLGDEHLEILAKIASACGDEKMASALSTSTSVDDFLRILN</sequence>
<proteinExistence type="predicted"/>
<feature type="transmembrane region" description="Helical" evidence="12">
    <location>
        <begin position="98"/>
        <end position="121"/>
    </location>
</feature>
<dbReference type="GO" id="GO:0009401">
    <property type="term" value="P:phosphoenolpyruvate-dependent sugar phosphotransferase system"/>
    <property type="evidence" value="ECO:0007669"/>
    <property type="project" value="UniProtKB-KW"/>
</dbReference>
<comment type="function">
    <text evidence="1">The phosphoenolpyruvate-dependent sugar phosphotransferase system (sugar PTS), a major carbohydrate active transport system, catalyzes the phosphorylation of incoming sugar substrates concomitantly with their translocation across the cell membrane. The enzyme II CmtAB PTS system is involved in D-mannitol transport.</text>
</comment>
<evidence type="ECO:0000313" key="15">
    <source>
        <dbReference type="EMBL" id="QOY60923.1"/>
    </source>
</evidence>
<dbReference type="InterPro" id="IPR003501">
    <property type="entry name" value="PTS_EIIB_2/3"/>
</dbReference>
<dbReference type="Gene3D" id="3.40.50.2300">
    <property type="match status" value="1"/>
</dbReference>
<dbReference type="SUPFAM" id="SSF52794">
    <property type="entry name" value="PTS system IIB component-like"/>
    <property type="match status" value="1"/>
</dbReference>
<dbReference type="PANTHER" id="PTHR30181:SF2">
    <property type="entry name" value="PTS SYSTEM MANNITOL-SPECIFIC EIICBA COMPONENT"/>
    <property type="match status" value="1"/>
</dbReference>
<dbReference type="InterPro" id="IPR036095">
    <property type="entry name" value="PTS_EIIB-like_sf"/>
</dbReference>
<evidence type="ECO:0000256" key="4">
    <source>
        <dbReference type="ARBA" id="ARBA00022553"/>
    </source>
</evidence>
<evidence type="ECO:0000256" key="2">
    <source>
        <dbReference type="ARBA" id="ARBA00014783"/>
    </source>
</evidence>
<dbReference type="InterPro" id="IPR002178">
    <property type="entry name" value="PTS_EIIA_type-2_dom"/>
</dbReference>
<dbReference type="PROSITE" id="PS51094">
    <property type="entry name" value="PTS_EIIA_TYPE_2"/>
    <property type="match status" value="1"/>
</dbReference>
<reference evidence="15 16" key="1">
    <citation type="submission" date="2020-10" db="EMBL/GenBank/DDBJ databases">
        <title>Olsenella immobilis sp.nov., isolated from the mud in a fermentation cellar used for the production of Chinese strong-flavoured liquor.</title>
        <authorList>
            <person name="Lu L."/>
        </authorList>
    </citation>
    <scope>NUCLEOTIDE SEQUENCE [LARGE SCALE GENOMIC DNA]</scope>
    <source>
        <strain evidence="15 16">LZLJ-2</strain>
    </source>
</reference>
<dbReference type="InterPro" id="IPR050893">
    <property type="entry name" value="Sugar_PTS"/>
</dbReference>